<dbReference type="PANTHER" id="PTHR32166">
    <property type="entry name" value="OSJNBA0013A04.12 PROTEIN"/>
    <property type="match status" value="1"/>
</dbReference>
<dbReference type="PANTHER" id="PTHR32166:SF63">
    <property type="entry name" value="HAT TRANSPOSON SUPERFAMILY PROTEIN"/>
    <property type="match status" value="1"/>
</dbReference>
<organism evidence="2 3">
    <name type="scientific">Eucalyptus globulus</name>
    <name type="common">Tasmanian blue gum</name>
    <dbReference type="NCBI Taxonomy" id="34317"/>
    <lineage>
        <taxon>Eukaryota</taxon>
        <taxon>Viridiplantae</taxon>
        <taxon>Streptophyta</taxon>
        <taxon>Embryophyta</taxon>
        <taxon>Tracheophyta</taxon>
        <taxon>Spermatophyta</taxon>
        <taxon>Magnoliopsida</taxon>
        <taxon>eudicotyledons</taxon>
        <taxon>Gunneridae</taxon>
        <taxon>Pentapetalae</taxon>
        <taxon>rosids</taxon>
        <taxon>malvids</taxon>
        <taxon>Myrtales</taxon>
        <taxon>Myrtaceae</taxon>
        <taxon>Myrtoideae</taxon>
        <taxon>Eucalypteae</taxon>
        <taxon>Eucalyptus</taxon>
    </lineage>
</organism>
<keyword evidence="3" id="KW-1185">Reference proteome</keyword>
<dbReference type="Proteomes" id="UP001634007">
    <property type="component" value="Unassembled WGS sequence"/>
</dbReference>
<reference evidence="2 3" key="1">
    <citation type="submission" date="2024-11" db="EMBL/GenBank/DDBJ databases">
        <title>Chromosome-level genome assembly of Eucalyptus globulus Labill. provides insights into its genome evolution.</title>
        <authorList>
            <person name="Li X."/>
        </authorList>
    </citation>
    <scope>NUCLEOTIDE SEQUENCE [LARGE SCALE GENOMIC DNA]</scope>
    <source>
        <strain evidence="2">CL2024</strain>
        <tissue evidence="2">Fresh tender leaves</tissue>
    </source>
</reference>
<feature type="domain" description="Calmodulin binding protein-like N-terminal" evidence="1">
    <location>
        <begin position="305"/>
        <end position="374"/>
    </location>
</feature>
<sequence>MRLETELQLLVSSSEWLSLGFEKDESGKYVGEIIRSSEFWSEGKEVLHVLEPIFLVLCLLDGYGATFGFLYAAVKMAAEAIGQIYETNIPKYGHLWVLFEVWRKDIIHPIHAAAAFLNPAYMCGEKFIENNEMKNGMNFMLEKLVGVEEKTNFVQEMMLYRNKEPKLFTSIAKTMLGTSHPCDWWDYCGDVLPVLKKYAIRILSQPCRTSFCRQSLSAFETAQTEKREPFMPAVMDDYLYLRANALLMENFNTMKEKIRKPLDLEKLGELPHFTEFMNKNYTRDLLNKTKVPLSDGKLNCCLVKGDEVVGERGTPIHVILADSSTGRVVQSGPLSALKLTVTVTEGNFGEEAGKTWTRKFFVSNEIRGREGKMPPFGREKSSKTEKIHDARLVCRAMFSSVVATSGAALWRSSSGSEPRRALINRHCDCKKRANSIFYDQV</sequence>
<dbReference type="Pfam" id="PF07887">
    <property type="entry name" value="Calmodulin_bind"/>
    <property type="match status" value="1"/>
</dbReference>
<protein>
    <recommendedName>
        <fullName evidence="1">Calmodulin binding protein-like N-terminal domain-containing protein</fullName>
    </recommendedName>
</protein>
<dbReference type="InterPro" id="IPR012337">
    <property type="entry name" value="RNaseH-like_sf"/>
</dbReference>
<dbReference type="EMBL" id="JBJKBG010000005">
    <property type="protein sequence ID" value="KAL3740004.1"/>
    <property type="molecule type" value="Genomic_DNA"/>
</dbReference>
<gene>
    <name evidence="2" type="ORF">ACJRO7_021308</name>
</gene>
<dbReference type="AlphaFoldDB" id="A0ABD3KLX8"/>
<dbReference type="SUPFAM" id="SSF53098">
    <property type="entry name" value="Ribonuclease H-like"/>
    <property type="match status" value="1"/>
</dbReference>
<evidence type="ECO:0000313" key="3">
    <source>
        <dbReference type="Proteomes" id="UP001634007"/>
    </source>
</evidence>
<dbReference type="InterPro" id="IPR046831">
    <property type="entry name" value="Calmodulin_bind_N"/>
</dbReference>
<evidence type="ECO:0000313" key="2">
    <source>
        <dbReference type="EMBL" id="KAL3740004.1"/>
    </source>
</evidence>
<accession>A0ABD3KLX8</accession>
<comment type="caution">
    <text evidence="2">The sequence shown here is derived from an EMBL/GenBank/DDBJ whole genome shotgun (WGS) entry which is preliminary data.</text>
</comment>
<proteinExistence type="predicted"/>
<evidence type="ECO:0000259" key="1">
    <source>
        <dbReference type="Pfam" id="PF07887"/>
    </source>
</evidence>
<name>A0ABD3KLX8_EUCGL</name>